<comment type="caution">
    <text evidence="1">The sequence shown here is derived from an EMBL/GenBank/DDBJ whole genome shotgun (WGS) entry which is preliminary data.</text>
</comment>
<dbReference type="EMBL" id="STGU01000020">
    <property type="protein sequence ID" value="THV31609.1"/>
    <property type="molecule type" value="Genomic_DNA"/>
</dbReference>
<sequence length="103" mass="11588">MPDKPAKVRRLIRYANEVNRLPQPKLRVLNHALDAVERAARESGCEECELPEAISYLAAVARSLHPIHGEDAKVAFLKAANAIRLVKMRHGPHSPPARQSRRR</sequence>
<dbReference type="Proteomes" id="UP000307378">
    <property type="component" value="Unassembled WGS sequence"/>
</dbReference>
<accession>A0A4S8PTF6</accession>
<evidence type="ECO:0000313" key="1">
    <source>
        <dbReference type="EMBL" id="THV31609.1"/>
    </source>
</evidence>
<protein>
    <submittedName>
        <fullName evidence="1">Uncharacterized protein</fullName>
    </submittedName>
</protein>
<name>A0A4S8PTF6_9HYPH</name>
<proteinExistence type="predicted"/>
<organism evidence="1 2">
    <name type="scientific">Rhizobium rosettiformans W3</name>
    <dbReference type="NCBI Taxonomy" id="538378"/>
    <lineage>
        <taxon>Bacteria</taxon>
        <taxon>Pseudomonadati</taxon>
        <taxon>Pseudomonadota</taxon>
        <taxon>Alphaproteobacteria</taxon>
        <taxon>Hyphomicrobiales</taxon>
        <taxon>Rhizobiaceae</taxon>
        <taxon>Rhizobium/Agrobacterium group</taxon>
        <taxon>Rhizobium</taxon>
    </lineage>
</organism>
<dbReference type="RefSeq" id="WP_136543150.1">
    <property type="nucleotide sequence ID" value="NZ_STGU01000020.1"/>
</dbReference>
<reference evidence="1 2" key="1">
    <citation type="submission" date="2019-04" db="EMBL/GenBank/DDBJ databases">
        <title>genome sequence of strain W3.</title>
        <authorList>
            <person name="Gao J."/>
            <person name="Sun J."/>
        </authorList>
    </citation>
    <scope>NUCLEOTIDE SEQUENCE [LARGE SCALE GENOMIC DNA]</scope>
    <source>
        <strain evidence="1 2">W3</strain>
    </source>
</reference>
<evidence type="ECO:0000313" key="2">
    <source>
        <dbReference type="Proteomes" id="UP000307378"/>
    </source>
</evidence>
<dbReference type="AlphaFoldDB" id="A0A4S8PTF6"/>
<gene>
    <name evidence="1" type="ORF">FAA86_21930</name>
</gene>